<reference evidence="13" key="1">
    <citation type="journal article" date="2019" name="Int. J. Syst. Evol. Microbiol.">
        <title>The Global Catalogue of Microorganisms (GCM) 10K type strain sequencing project: providing services to taxonomists for standard genome sequencing and annotation.</title>
        <authorList>
            <consortium name="The Broad Institute Genomics Platform"/>
            <consortium name="The Broad Institute Genome Sequencing Center for Infectious Disease"/>
            <person name="Wu L."/>
            <person name="Ma J."/>
        </authorList>
    </citation>
    <scope>NUCLEOTIDE SEQUENCE [LARGE SCALE GENOMIC DNA]</scope>
    <source>
        <strain evidence="13">CCUG 53252</strain>
    </source>
</reference>
<sequence>MAAITAAPALSARSLEVRSAGESRRRWIRRERPMAGDGGAGASRERIREAMGRMRRTEFLPGDVKRLARMDSALPIGFGQTNSQPSTVAAMMELLDVPEGARVLDVGSGSGWSTAILADLVGPGGEVHGVELVPELVERGRRNVAAFDVPWAVIHPAEPGVLGLPGLAPFDRILVSAMAETLPEELIAQLGPGGIMVAPADGQMHRVRRGVADPADGVPRDDAPVITSHGAYVFVPLR</sequence>
<dbReference type="InterPro" id="IPR000682">
    <property type="entry name" value="PCMT"/>
</dbReference>
<evidence type="ECO:0000256" key="6">
    <source>
        <dbReference type="ARBA" id="ARBA00022603"/>
    </source>
</evidence>
<keyword evidence="7" id="KW-0808">Transferase</keyword>
<evidence type="ECO:0000313" key="13">
    <source>
        <dbReference type="Proteomes" id="UP001595751"/>
    </source>
</evidence>
<dbReference type="InterPro" id="IPR029063">
    <property type="entry name" value="SAM-dependent_MTases_sf"/>
</dbReference>
<dbReference type="PANTHER" id="PTHR11579:SF0">
    <property type="entry name" value="PROTEIN-L-ISOASPARTATE(D-ASPARTATE) O-METHYLTRANSFERASE"/>
    <property type="match status" value="1"/>
</dbReference>
<keyword evidence="8" id="KW-0949">S-adenosyl-L-methionine</keyword>
<evidence type="ECO:0000256" key="9">
    <source>
        <dbReference type="ARBA" id="ARBA00030757"/>
    </source>
</evidence>
<evidence type="ECO:0000313" key="12">
    <source>
        <dbReference type="EMBL" id="MFC3849986.1"/>
    </source>
</evidence>
<evidence type="ECO:0000256" key="5">
    <source>
        <dbReference type="ARBA" id="ARBA00022490"/>
    </source>
</evidence>
<dbReference type="RefSeq" id="WP_290289300.1">
    <property type="nucleotide sequence ID" value="NZ_CP047211.1"/>
</dbReference>
<comment type="caution">
    <text evidence="12">The sequence shown here is derived from an EMBL/GenBank/DDBJ whole genome shotgun (WGS) entry which is preliminary data.</text>
</comment>
<evidence type="ECO:0000256" key="7">
    <source>
        <dbReference type="ARBA" id="ARBA00022679"/>
    </source>
</evidence>
<dbReference type="Gene3D" id="3.40.50.150">
    <property type="entry name" value="Vaccinia Virus protein VP39"/>
    <property type="match status" value="1"/>
</dbReference>
<dbReference type="SUPFAM" id="SSF53335">
    <property type="entry name" value="S-adenosyl-L-methionine-dependent methyltransferases"/>
    <property type="match status" value="1"/>
</dbReference>
<dbReference type="EMBL" id="JBHRZN010000002">
    <property type="protein sequence ID" value="MFC3849986.1"/>
    <property type="molecule type" value="Genomic_DNA"/>
</dbReference>
<organism evidence="12 13">
    <name type="scientific">Corynebacterium hansenii</name>
    <dbReference type="NCBI Taxonomy" id="394964"/>
    <lineage>
        <taxon>Bacteria</taxon>
        <taxon>Bacillati</taxon>
        <taxon>Actinomycetota</taxon>
        <taxon>Actinomycetes</taxon>
        <taxon>Mycobacteriales</taxon>
        <taxon>Corynebacteriaceae</taxon>
        <taxon>Corynebacterium</taxon>
    </lineage>
</organism>
<evidence type="ECO:0000256" key="1">
    <source>
        <dbReference type="ARBA" id="ARBA00004496"/>
    </source>
</evidence>
<evidence type="ECO:0000256" key="11">
    <source>
        <dbReference type="ARBA" id="ARBA00031350"/>
    </source>
</evidence>
<accession>A0ABV7ZP76</accession>
<dbReference type="Pfam" id="PF01135">
    <property type="entry name" value="PCMT"/>
    <property type="match status" value="1"/>
</dbReference>
<keyword evidence="5" id="KW-0963">Cytoplasm</keyword>
<dbReference type="CDD" id="cd02440">
    <property type="entry name" value="AdoMet_MTases"/>
    <property type="match status" value="1"/>
</dbReference>
<evidence type="ECO:0000256" key="8">
    <source>
        <dbReference type="ARBA" id="ARBA00022691"/>
    </source>
</evidence>
<keyword evidence="6" id="KW-0489">Methyltransferase</keyword>
<gene>
    <name evidence="12" type="ORF">ACFORJ_07385</name>
</gene>
<evidence type="ECO:0000256" key="3">
    <source>
        <dbReference type="ARBA" id="ARBA00011890"/>
    </source>
</evidence>
<protein>
    <recommendedName>
        <fullName evidence="4">Protein-L-isoaspartate O-methyltransferase</fullName>
        <ecNumber evidence="3">2.1.1.77</ecNumber>
    </recommendedName>
    <alternativeName>
        <fullName evidence="11">L-isoaspartyl protein carboxyl methyltransferase</fullName>
    </alternativeName>
    <alternativeName>
        <fullName evidence="9">Protein L-isoaspartyl methyltransferase</fullName>
    </alternativeName>
    <alternativeName>
        <fullName evidence="10">Protein-beta-aspartate methyltransferase</fullName>
    </alternativeName>
</protein>
<evidence type="ECO:0000256" key="10">
    <source>
        <dbReference type="ARBA" id="ARBA00031323"/>
    </source>
</evidence>
<comment type="subcellular location">
    <subcellularLocation>
        <location evidence="1">Cytoplasm</location>
    </subcellularLocation>
</comment>
<evidence type="ECO:0000256" key="4">
    <source>
        <dbReference type="ARBA" id="ARBA00013346"/>
    </source>
</evidence>
<name>A0ABV7ZP76_9CORY</name>
<keyword evidence="13" id="KW-1185">Reference proteome</keyword>
<dbReference type="Proteomes" id="UP001595751">
    <property type="component" value="Unassembled WGS sequence"/>
</dbReference>
<evidence type="ECO:0000256" key="2">
    <source>
        <dbReference type="ARBA" id="ARBA00005369"/>
    </source>
</evidence>
<dbReference type="PANTHER" id="PTHR11579">
    <property type="entry name" value="PROTEIN-L-ISOASPARTATE O-METHYLTRANSFERASE"/>
    <property type="match status" value="1"/>
</dbReference>
<comment type="similarity">
    <text evidence="2">Belongs to the methyltransferase superfamily. L-isoaspartyl/D-aspartyl protein methyltransferase family.</text>
</comment>
<dbReference type="EC" id="2.1.1.77" evidence="3"/>
<proteinExistence type="inferred from homology"/>